<keyword evidence="5" id="KW-1185">Reference proteome</keyword>
<gene>
    <name evidence="4" type="ORF">B0T17DRAFT_279178</name>
</gene>
<evidence type="ECO:0000256" key="1">
    <source>
        <dbReference type="SAM" id="MobiDB-lite"/>
    </source>
</evidence>
<dbReference type="InterPro" id="IPR045967">
    <property type="entry name" value="HAM1-like_N"/>
</dbReference>
<feature type="region of interest" description="Disordered" evidence="1">
    <location>
        <begin position="219"/>
        <end position="242"/>
    </location>
</feature>
<feature type="region of interest" description="Disordered" evidence="1">
    <location>
        <begin position="857"/>
        <end position="876"/>
    </location>
</feature>
<accession>A0AA39WTD4</accession>
<name>A0AA39WTD4_9PEZI</name>
<dbReference type="Gene3D" id="3.15.10.10">
    <property type="entry name" value="Bactericidal permeability-increasing protein, domain 1"/>
    <property type="match status" value="1"/>
</dbReference>
<organism evidence="4 5">
    <name type="scientific">Bombardia bombarda</name>
    <dbReference type="NCBI Taxonomy" id="252184"/>
    <lineage>
        <taxon>Eukaryota</taxon>
        <taxon>Fungi</taxon>
        <taxon>Dikarya</taxon>
        <taxon>Ascomycota</taxon>
        <taxon>Pezizomycotina</taxon>
        <taxon>Sordariomycetes</taxon>
        <taxon>Sordariomycetidae</taxon>
        <taxon>Sordariales</taxon>
        <taxon>Lasiosphaeriaceae</taxon>
        <taxon>Bombardia</taxon>
    </lineage>
</organism>
<evidence type="ECO:0000313" key="4">
    <source>
        <dbReference type="EMBL" id="KAK0621196.1"/>
    </source>
</evidence>
<feature type="compositionally biased region" description="Polar residues" evidence="1">
    <location>
        <begin position="225"/>
        <end position="239"/>
    </location>
</feature>
<evidence type="ECO:0000259" key="3">
    <source>
        <dbReference type="Pfam" id="PF19343"/>
    </source>
</evidence>
<comment type="caution">
    <text evidence="4">The sequence shown here is derived from an EMBL/GenBank/DDBJ whole genome shotgun (WGS) entry which is preliminary data.</text>
</comment>
<feature type="domain" description="HAM1-like N-terminal" evidence="3">
    <location>
        <begin position="6"/>
        <end position="632"/>
    </location>
</feature>
<dbReference type="EMBL" id="JAULSR010000004">
    <property type="protein sequence ID" value="KAK0621196.1"/>
    <property type="molecule type" value="Genomic_DNA"/>
</dbReference>
<evidence type="ECO:0000259" key="2">
    <source>
        <dbReference type="Pfam" id="PF14613"/>
    </source>
</evidence>
<reference evidence="4" key="1">
    <citation type="submission" date="2023-06" db="EMBL/GenBank/DDBJ databases">
        <title>Genome-scale phylogeny and comparative genomics of the fungal order Sordariales.</title>
        <authorList>
            <consortium name="Lawrence Berkeley National Laboratory"/>
            <person name="Hensen N."/>
            <person name="Bonometti L."/>
            <person name="Westerberg I."/>
            <person name="Brannstrom I.O."/>
            <person name="Guillou S."/>
            <person name="Cros-Aarteil S."/>
            <person name="Calhoun S."/>
            <person name="Haridas S."/>
            <person name="Kuo A."/>
            <person name="Mondo S."/>
            <person name="Pangilinan J."/>
            <person name="Riley R."/>
            <person name="LaButti K."/>
            <person name="Andreopoulos B."/>
            <person name="Lipzen A."/>
            <person name="Chen C."/>
            <person name="Yanf M."/>
            <person name="Daum C."/>
            <person name="Ng V."/>
            <person name="Clum A."/>
            <person name="Steindorff A."/>
            <person name="Ohm R."/>
            <person name="Martin F."/>
            <person name="Silar P."/>
            <person name="Natvig D."/>
            <person name="Lalanne C."/>
            <person name="Gautier V."/>
            <person name="Ament-velasquez S.L."/>
            <person name="Kruys A."/>
            <person name="Hutchinson M.I."/>
            <person name="Powell A.J."/>
            <person name="Barry K."/>
            <person name="Miller A.N."/>
            <person name="Grigoriev I.V."/>
            <person name="Debuchy R."/>
            <person name="Gladieux P."/>
            <person name="Thoren M.H."/>
            <person name="Johannesson H."/>
        </authorList>
    </citation>
    <scope>NUCLEOTIDE SEQUENCE</scope>
    <source>
        <strain evidence="4">SMH3391-2</strain>
    </source>
</reference>
<dbReference type="Proteomes" id="UP001174934">
    <property type="component" value="Unassembled WGS sequence"/>
</dbReference>
<dbReference type="Pfam" id="PF19343">
    <property type="entry name" value="HAM1_N"/>
    <property type="match status" value="1"/>
</dbReference>
<feature type="compositionally biased region" description="Low complexity" evidence="1">
    <location>
        <begin position="827"/>
        <end position="839"/>
    </location>
</feature>
<dbReference type="AlphaFoldDB" id="A0AA39WTD4"/>
<dbReference type="PANTHER" id="PTHR31138:SF1">
    <property type="entry name" value="PDZ DOMAIN-CONTAINING PROTEIN"/>
    <property type="match status" value="1"/>
</dbReference>
<feature type="region of interest" description="Disordered" evidence="1">
    <location>
        <begin position="796"/>
        <end position="839"/>
    </location>
</feature>
<proteinExistence type="predicted"/>
<dbReference type="PANTHER" id="PTHR31138">
    <property type="entry name" value="CHROMOSOME 19, WHOLE GENOME SHOTGUN SEQUENCE"/>
    <property type="match status" value="1"/>
</dbReference>
<evidence type="ECO:0000313" key="5">
    <source>
        <dbReference type="Proteomes" id="UP001174934"/>
    </source>
</evidence>
<feature type="domain" description="HAM1-like C-terminal" evidence="2">
    <location>
        <begin position="644"/>
        <end position="802"/>
    </location>
</feature>
<protein>
    <submittedName>
        <fullName evidence="4">Uncharacterized protein</fullName>
    </submittedName>
</protein>
<sequence length="876" mass="96400">MATNGSAKVNKPTDTKQKEADVNRKLQLYGILSAFKIGKAPSNDQIDVALNSFLESKALAHPSKKLSAEGQALVGDVREVVKQAKHLLLSKNDGNLLQDFIWQTQQFDPKAVHVPGAPVNKDIAQQHGNQALEGLRTLGTLIITNGQFRKLLKDATLLFRDMAGDAATNAAARVRPSHEDLAQIDRPADDNVWHEAPKISKEDLKTKLHGVYKGNAKEDAKSALNEGTSTAHPAGSSNPRDLAATAANDRQNGTASGLDAQGGISAAANTVQQRVDANLDPETKEKANKKADEYRARTKEYFSKKMPQERREQTIWRLKKMVIECQQHPDYQQAIQTLLNLAEEYGGHANRLAQGGTGTVKDARSGLAQAEGDLKTLIERFANGTSTDDLWASINTIYEDADRDPELRNWFKAMNQYVRRCLQEQGYILDDSSNTEWNKLYDHGNYLLRTKYRGHTDRIVDEIKFLGDQFDHDAQNKAFANSLAKLFTDLGNDENGKPTFKPHLIKDMTDVILPAIFENVAYIPVPRIEYSDPQFDAIIENLVLESDNFMPNVLEIASENYMRFGRKKIASKSKHSIDVKVAGIQMDLRDVSYHIKRKQGFPSLTDTGIANILLAGEGFTFRMKMSSADAKDSQNFFKIDKVDVDVKHLQLKLVKSNHKLLFGLFKPIMLKVLRPGLQKALEKAIRDQVNKLDRMLYQVKLEADRALDEAREDPENVPNIYNRYVAAAQKQILLGKQKAENAVADKKVNYAVTKEDSIFPNIHLPGGISSKATEYKELARKGDKWESPVFSIGSAAKSRDLPGAPHVTRKPHDTHSHGTNGHAVGTNGHALGSNGHAGANGHLGVNGGAGLNGGAGVGTKPVLPPAIVAPSGAITS</sequence>
<dbReference type="InterPro" id="IPR027842">
    <property type="entry name" value="HAM1-like_C"/>
</dbReference>
<dbReference type="Pfam" id="PF14613">
    <property type="entry name" value="HAM1_C"/>
    <property type="match status" value="1"/>
</dbReference>